<evidence type="ECO:0000313" key="2">
    <source>
        <dbReference type="Proteomes" id="UP000501130"/>
    </source>
</evidence>
<dbReference type="InterPro" id="IPR011990">
    <property type="entry name" value="TPR-like_helical_dom_sf"/>
</dbReference>
<gene>
    <name evidence="1" type="ORF">HKT17_09175</name>
</gene>
<protein>
    <submittedName>
        <fullName evidence="1">DUF924 domain-containing protein</fullName>
    </submittedName>
</protein>
<dbReference type="Gene3D" id="1.25.40.10">
    <property type="entry name" value="Tetratricopeptide repeat domain"/>
    <property type="match status" value="1"/>
</dbReference>
<dbReference type="SUPFAM" id="SSF48452">
    <property type="entry name" value="TPR-like"/>
    <property type="match status" value="1"/>
</dbReference>
<keyword evidence="2" id="KW-1185">Reference proteome</keyword>
<dbReference type="InterPro" id="IPR010323">
    <property type="entry name" value="DUF924"/>
</dbReference>
<accession>A0ABX6N6P0</accession>
<dbReference type="EMBL" id="CP053084">
    <property type="protein sequence ID" value="QJR29868.1"/>
    <property type="molecule type" value="Genomic_DNA"/>
</dbReference>
<reference evidence="1 2" key="1">
    <citation type="submission" date="2020-05" db="EMBL/GenBank/DDBJ databases">
        <title>Compete genome of Limnobacter sp. SAORIC-580.</title>
        <authorList>
            <person name="Song J."/>
            <person name="Cho J.-C."/>
        </authorList>
    </citation>
    <scope>NUCLEOTIDE SEQUENCE [LARGE SCALE GENOMIC DNA]</scope>
    <source>
        <strain evidence="1 2">SAORIC-580</strain>
    </source>
</reference>
<dbReference type="RefSeq" id="WP_171099538.1">
    <property type="nucleotide sequence ID" value="NZ_CP053084.1"/>
</dbReference>
<evidence type="ECO:0000313" key="1">
    <source>
        <dbReference type="EMBL" id="QJR29868.1"/>
    </source>
</evidence>
<dbReference type="Proteomes" id="UP000501130">
    <property type="component" value="Chromosome"/>
</dbReference>
<name>A0ABX6N6P0_9BURK</name>
<sequence>MNHLLDPAAREILQFWFEDIDPKSWWSADPKFDEQIRLRYGETLLKAAKSEFFSWRASARGRLAEIIVLDQFSRNVYRNTPSAFAQDSMALALAQEAVATGVLNDLTPDERAFLLLPYMHSESRLIHVHAERLYREWAPENNHNFELRHKEIIDRFGRYPHRNRILNRESTPEELEFLKQPGSSF</sequence>
<proteinExistence type="predicted"/>
<organism evidence="1 2">
    <name type="scientific">Limnobacter profundi</name>
    <dbReference type="NCBI Taxonomy" id="2732163"/>
    <lineage>
        <taxon>Bacteria</taxon>
        <taxon>Pseudomonadati</taxon>
        <taxon>Pseudomonadota</taxon>
        <taxon>Betaproteobacteria</taxon>
        <taxon>Burkholderiales</taxon>
        <taxon>Burkholderiaceae</taxon>
        <taxon>Limnobacter</taxon>
    </lineage>
</organism>
<dbReference type="Pfam" id="PF06041">
    <property type="entry name" value="DUF924"/>
    <property type="match status" value="1"/>
</dbReference>
<dbReference type="Gene3D" id="1.20.58.320">
    <property type="entry name" value="TPR-like"/>
    <property type="match status" value="1"/>
</dbReference>